<proteinExistence type="predicted"/>
<gene>
    <name evidence="1" type="ORF">K3G42_001804</name>
</gene>
<evidence type="ECO:0000313" key="2">
    <source>
        <dbReference type="Proteomes" id="UP000827872"/>
    </source>
</evidence>
<accession>A0ACB8FXF1</accession>
<dbReference type="EMBL" id="CM037626">
    <property type="protein sequence ID" value="KAH8011549.1"/>
    <property type="molecule type" value="Genomic_DNA"/>
</dbReference>
<organism evidence="1 2">
    <name type="scientific">Sphaerodactylus townsendi</name>
    <dbReference type="NCBI Taxonomy" id="933632"/>
    <lineage>
        <taxon>Eukaryota</taxon>
        <taxon>Metazoa</taxon>
        <taxon>Chordata</taxon>
        <taxon>Craniata</taxon>
        <taxon>Vertebrata</taxon>
        <taxon>Euteleostomi</taxon>
        <taxon>Lepidosauria</taxon>
        <taxon>Squamata</taxon>
        <taxon>Bifurcata</taxon>
        <taxon>Gekkota</taxon>
        <taxon>Sphaerodactylidae</taxon>
        <taxon>Sphaerodactylus</taxon>
    </lineage>
</organism>
<reference evidence="1" key="1">
    <citation type="submission" date="2021-08" db="EMBL/GenBank/DDBJ databases">
        <title>The first chromosome-level gecko genome reveals the dynamic sex chromosomes of Neotropical dwarf geckos (Sphaerodactylidae: Sphaerodactylus).</title>
        <authorList>
            <person name="Pinto B.J."/>
            <person name="Keating S.E."/>
            <person name="Gamble T."/>
        </authorList>
    </citation>
    <scope>NUCLEOTIDE SEQUENCE</scope>
    <source>
        <strain evidence="1">TG3544</strain>
    </source>
</reference>
<comment type="caution">
    <text evidence="1">The sequence shown here is derived from an EMBL/GenBank/DDBJ whole genome shotgun (WGS) entry which is preliminary data.</text>
</comment>
<dbReference type="Proteomes" id="UP000827872">
    <property type="component" value="Linkage Group LG13"/>
</dbReference>
<protein>
    <submittedName>
        <fullName evidence="1">Uncharacterized protein</fullName>
    </submittedName>
</protein>
<evidence type="ECO:0000313" key="1">
    <source>
        <dbReference type="EMBL" id="KAH8011549.1"/>
    </source>
</evidence>
<sequence length="147" mass="15795">MDHQVSPGMLQEECSDQPPPKVSCFENPLRGCGKSAATLMVLSITTVEWGGGAFHCVNLLLQSGEGTAQTENGHLGGICSATGQVKGRDPSSEFCSKFFFWGGGGGGRDQQVSKLKTLLWSPNNLQDGTCWNSSKLGNTMWCMYREA</sequence>
<keyword evidence="2" id="KW-1185">Reference proteome</keyword>
<name>A0ACB8FXF1_9SAUR</name>